<gene>
    <name evidence="2" type="ORF">CFOL_v3_36178</name>
</gene>
<name>A0A1Q3DJV6_CEPFO</name>
<dbReference type="InterPro" id="IPR026960">
    <property type="entry name" value="RVT-Znf"/>
</dbReference>
<dbReference type="OrthoDB" id="1622315at2759"/>
<dbReference type="InParanoid" id="A0A1Q3DJV6"/>
<dbReference type="Proteomes" id="UP000187406">
    <property type="component" value="Unassembled WGS sequence"/>
</dbReference>
<organism evidence="2 3">
    <name type="scientific">Cephalotus follicularis</name>
    <name type="common">Albany pitcher plant</name>
    <dbReference type="NCBI Taxonomy" id="3775"/>
    <lineage>
        <taxon>Eukaryota</taxon>
        <taxon>Viridiplantae</taxon>
        <taxon>Streptophyta</taxon>
        <taxon>Embryophyta</taxon>
        <taxon>Tracheophyta</taxon>
        <taxon>Spermatophyta</taxon>
        <taxon>Magnoliopsida</taxon>
        <taxon>eudicotyledons</taxon>
        <taxon>Gunneridae</taxon>
        <taxon>Pentapetalae</taxon>
        <taxon>rosids</taxon>
        <taxon>fabids</taxon>
        <taxon>Oxalidales</taxon>
        <taxon>Cephalotaceae</taxon>
        <taxon>Cephalotus</taxon>
    </lineage>
</organism>
<dbReference type="Pfam" id="PF13966">
    <property type="entry name" value="zf-RVT"/>
    <property type="match status" value="1"/>
</dbReference>
<protein>
    <submittedName>
        <fullName evidence="2">Zf-RVT domain-containing protein</fullName>
    </submittedName>
</protein>
<feature type="non-terminal residue" evidence="2">
    <location>
        <position position="1"/>
    </location>
</feature>
<feature type="non-terminal residue" evidence="2">
    <location>
        <position position="140"/>
    </location>
</feature>
<dbReference type="PANTHER" id="PTHR33116:SF84">
    <property type="entry name" value="RNA-DIRECTED DNA POLYMERASE"/>
    <property type="match status" value="1"/>
</dbReference>
<comment type="caution">
    <text evidence="2">The sequence shown here is derived from an EMBL/GenBank/DDBJ whole genome shotgun (WGS) entry which is preliminary data.</text>
</comment>
<proteinExistence type="predicted"/>
<dbReference type="AlphaFoldDB" id="A0A1Q3DJV6"/>
<evidence type="ECO:0000313" key="3">
    <source>
        <dbReference type="Proteomes" id="UP000187406"/>
    </source>
</evidence>
<keyword evidence="3" id="KW-1185">Reference proteome</keyword>
<dbReference type="EMBL" id="BDDD01011313">
    <property type="protein sequence ID" value="GAV92800.1"/>
    <property type="molecule type" value="Genomic_DNA"/>
</dbReference>
<evidence type="ECO:0000313" key="2">
    <source>
        <dbReference type="EMBL" id="GAV92800.1"/>
    </source>
</evidence>
<accession>A0A1Q3DJV6</accession>
<reference evidence="3" key="1">
    <citation type="submission" date="2016-04" db="EMBL/GenBank/DDBJ databases">
        <title>Cephalotus genome sequencing.</title>
        <authorList>
            <person name="Fukushima K."/>
            <person name="Hasebe M."/>
            <person name="Fang X."/>
        </authorList>
    </citation>
    <scope>NUCLEOTIDE SEQUENCE [LARGE SCALE GENOMIC DNA]</scope>
    <source>
        <strain evidence="3">cv. St1</strain>
    </source>
</reference>
<sequence>SFSTSRAWQAIRTRSPTVAWHSLVWHPKRIPKHAFCFWLTLRGAHWTRDKLAVMGMHPNPLCLFNCGEPESLVHLFFHCPFSSKVWKEVLALCNIVRPILPWAEEVAWMTSHATRNSFHHTLRKLAMAATIYHMWIERNS</sequence>
<feature type="domain" description="Reverse transcriptase zinc-binding" evidence="1">
    <location>
        <begin position="2"/>
        <end position="86"/>
    </location>
</feature>
<dbReference type="PANTHER" id="PTHR33116">
    <property type="entry name" value="REVERSE TRANSCRIPTASE ZINC-BINDING DOMAIN-CONTAINING PROTEIN-RELATED-RELATED"/>
    <property type="match status" value="1"/>
</dbReference>
<evidence type="ECO:0000259" key="1">
    <source>
        <dbReference type="Pfam" id="PF13966"/>
    </source>
</evidence>